<reference evidence="8 11" key="2">
    <citation type="journal article" date="2014" name="BMC Genomics">
        <title>An improved genome release (version Mt4.0) for the model legume Medicago truncatula.</title>
        <authorList>
            <person name="Tang H."/>
            <person name="Krishnakumar V."/>
            <person name="Bidwell S."/>
            <person name="Rosen B."/>
            <person name="Chan A."/>
            <person name="Zhou S."/>
            <person name="Gentzbittel L."/>
            <person name="Childs K.L."/>
            <person name="Yandell M."/>
            <person name="Gundlach H."/>
            <person name="Mayer K.F."/>
            <person name="Schwartz D.C."/>
            <person name="Town C.D."/>
        </authorList>
    </citation>
    <scope>GENOME REANNOTATION</scope>
    <source>
        <strain evidence="10 11">cv. Jemalong A17</strain>
    </source>
</reference>
<feature type="domain" description="BRCT" evidence="7">
    <location>
        <begin position="923"/>
        <end position="1005"/>
    </location>
</feature>
<dbReference type="STRING" id="3880.G7IDS4"/>
<feature type="compositionally biased region" description="Polar residues" evidence="5">
    <location>
        <begin position="779"/>
        <end position="790"/>
    </location>
</feature>
<feature type="domain" description="PHD-type" evidence="6">
    <location>
        <begin position="1269"/>
        <end position="1325"/>
    </location>
</feature>
<dbReference type="EnsemblPlants" id="AES61675">
    <property type="protein sequence ID" value="AES61675"/>
    <property type="gene ID" value="MTR_1g087290"/>
</dbReference>
<dbReference type="PANTHER" id="PTHR47181">
    <property type="entry name" value="BRCA1 C TERMINUS DOMAIN CONTAINING PROTEIN, EXPRESSED"/>
    <property type="match status" value="1"/>
</dbReference>
<dbReference type="Pfam" id="PF00628">
    <property type="entry name" value="PHD"/>
    <property type="match status" value="2"/>
</dbReference>
<name>G7IDS4_MEDTR</name>
<dbReference type="InterPro" id="IPR044254">
    <property type="entry name" value="At4g02110-like"/>
</dbReference>
<dbReference type="PaxDb" id="3880-AES61675"/>
<keyword evidence="3" id="KW-0862">Zinc</keyword>
<dbReference type="EMBL" id="PSQE01000001">
    <property type="protein sequence ID" value="RHN81051.1"/>
    <property type="molecule type" value="Genomic_DNA"/>
</dbReference>
<evidence type="ECO:0000313" key="12">
    <source>
        <dbReference type="Proteomes" id="UP000265566"/>
    </source>
</evidence>
<evidence type="ECO:0000259" key="6">
    <source>
        <dbReference type="PROSITE" id="PS50016"/>
    </source>
</evidence>
<reference evidence="8 11" key="1">
    <citation type="journal article" date="2011" name="Nature">
        <title>The Medicago genome provides insight into the evolution of rhizobial symbioses.</title>
        <authorList>
            <person name="Young N.D."/>
            <person name="Debelle F."/>
            <person name="Oldroyd G.E."/>
            <person name="Geurts R."/>
            <person name="Cannon S.B."/>
            <person name="Udvardi M.K."/>
            <person name="Benedito V.A."/>
            <person name="Mayer K.F."/>
            <person name="Gouzy J."/>
            <person name="Schoof H."/>
            <person name="Van de Peer Y."/>
            <person name="Proost S."/>
            <person name="Cook D.R."/>
            <person name="Meyers B.C."/>
            <person name="Spannagl M."/>
            <person name="Cheung F."/>
            <person name="De Mita S."/>
            <person name="Krishnakumar V."/>
            <person name="Gundlach H."/>
            <person name="Zhou S."/>
            <person name="Mudge J."/>
            <person name="Bharti A.K."/>
            <person name="Murray J.D."/>
            <person name="Naoumkina M.A."/>
            <person name="Rosen B."/>
            <person name="Silverstein K.A."/>
            <person name="Tang H."/>
            <person name="Rombauts S."/>
            <person name="Zhao P.X."/>
            <person name="Zhou P."/>
            <person name="Barbe V."/>
            <person name="Bardou P."/>
            <person name="Bechner M."/>
            <person name="Bellec A."/>
            <person name="Berger A."/>
            <person name="Berges H."/>
            <person name="Bidwell S."/>
            <person name="Bisseling T."/>
            <person name="Choisne N."/>
            <person name="Couloux A."/>
            <person name="Denny R."/>
            <person name="Deshpande S."/>
            <person name="Dai X."/>
            <person name="Doyle J.J."/>
            <person name="Dudez A.M."/>
            <person name="Farmer A.D."/>
            <person name="Fouteau S."/>
            <person name="Franken C."/>
            <person name="Gibelin C."/>
            <person name="Gish J."/>
            <person name="Goldstein S."/>
            <person name="Gonzalez A.J."/>
            <person name="Green P.J."/>
            <person name="Hallab A."/>
            <person name="Hartog M."/>
            <person name="Hua A."/>
            <person name="Humphray S.J."/>
            <person name="Jeong D.H."/>
            <person name="Jing Y."/>
            <person name="Jocker A."/>
            <person name="Kenton S.M."/>
            <person name="Kim D.J."/>
            <person name="Klee K."/>
            <person name="Lai H."/>
            <person name="Lang C."/>
            <person name="Lin S."/>
            <person name="Macmil S.L."/>
            <person name="Magdelenat G."/>
            <person name="Matthews L."/>
            <person name="McCorrison J."/>
            <person name="Monaghan E.L."/>
            <person name="Mun J.H."/>
            <person name="Najar F.Z."/>
            <person name="Nicholson C."/>
            <person name="Noirot C."/>
            <person name="O'Bleness M."/>
            <person name="Paule C.R."/>
            <person name="Poulain J."/>
            <person name="Prion F."/>
            <person name="Qin B."/>
            <person name="Qu C."/>
            <person name="Retzel E.F."/>
            <person name="Riddle C."/>
            <person name="Sallet E."/>
            <person name="Samain S."/>
            <person name="Samson N."/>
            <person name="Sanders I."/>
            <person name="Saurat O."/>
            <person name="Scarpelli C."/>
            <person name="Schiex T."/>
            <person name="Segurens B."/>
            <person name="Severin A.J."/>
            <person name="Sherrier D.J."/>
            <person name="Shi R."/>
            <person name="Sims S."/>
            <person name="Singer S.R."/>
            <person name="Sinharoy S."/>
            <person name="Sterck L."/>
            <person name="Viollet A."/>
            <person name="Wang B.B."/>
            <person name="Wang K."/>
            <person name="Wang M."/>
            <person name="Wang X."/>
            <person name="Warfsmann J."/>
            <person name="Weissenbach J."/>
            <person name="White D.D."/>
            <person name="White J.D."/>
            <person name="Wiley G.B."/>
            <person name="Wincker P."/>
            <person name="Xing Y."/>
            <person name="Yang L."/>
            <person name="Yao Z."/>
            <person name="Ying F."/>
            <person name="Zhai J."/>
            <person name="Zhou L."/>
            <person name="Zuber A."/>
            <person name="Denarie J."/>
            <person name="Dixon R.A."/>
            <person name="May G.D."/>
            <person name="Schwartz D.C."/>
            <person name="Rogers J."/>
            <person name="Quetier F."/>
            <person name="Town C.D."/>
            <person name="Roe B.A."/>
        </authorList>
    </citation>
    <scope>NUCLEOTIDE SEQUENCE [LARGE SCALE GENOMIC DNA]</scope>
    <source>
        <strain evidence="8">A17</strain>
        <strain evidence="10 11">cv. Jemalong A17</strain>
    </source>
</reference>
<feature type="compositionally biased region" description="Basic and acidic residues" evidence="5">
    <location>
        <begin position="738"/>
        <end position="778"/>
    </location>
</feature>
<dbReference type="Gramene" id="rna5045">
    <property type="protein sequence ID" value="RHN81051.1"/>
    <property type="gene ID" value="gene5045"/>
</dbReference>
<dbReference type="Gene3D" id="3.40.50.10190">
    <property type="entry name" value="BRCT domain"/>
    <property type="match status" value="4"/>
</dbReference>
<keyword evidence="11" id="KW-1185">Reference proteome</keyword>
<evidence type="ECO:0000256" key="4">
    <source>
        <dbReference type="PROSITE-ProRule" id="PRU00146"/>
    </source>
</evidence>
<reference evidence="12" key="4">
    <citation type="journal article" date="2018" name="Nat. Plants">
        <title>Whole-genome landscape of Medicago truncatula symbiotic genes.</title>
        <authorList>
            <person name="Pecrix Y."/>
            <person name="Staton S.E."/>
            <person name="Sallet E."/>
            <person name="Lelandais-Briere C."/>
            <person name="Moreau S."/>
            <person name="Carrere S."/>
            <person name="Blein T."/>
            <person name="Jardinaud M.F."/>
            <person name="Latrasse D."/>
            <person name="Zouine M."/>
            <person name="Zahm M."/>
            <person name="Kreplak J."/>
            <person name="Mayjonade B."/>
            <person name="Satge C."/>
            <person name="Perez M."/>
            <person name="Cauet S."/>
            <person name="Marande W."/>
            <person name="Chantry-Darmon C."/>
            <person name="Lopez-Roques C."/>
            <person name="Bouchez O."/>
            <person name="Berard A."/>
            <person name="Debelle F."/>
            <person name="Munos S."/>
            <person name="Bendahmane A."/>
            <person name="Berges H."/>
            <person name="Niebel A."/>
            <person name="Buitink J."/>
            <person name="Frugier F."/>
            <person name="Benhamed M."/>
            <person name="Crespi M."/>
            <person name="Gouzy J."/>
            <person name="Gamas P."/>
        </authorList>
    </citation>
    <scope>NUCLEOTIDE SEQUENCE [LARGE SCALE GENOMIC DNA]</scope>
    <source>
        <strain evidence="12">cv. Jemalong A17</strain>
    </source>
</reference>
<proteinExistence type="predicted"/>
<feature type="compositionally biased region" description="Polar residues" evidence="5">
    <location>
        <begin position="655"/>
        <end position="671"/>
    </location>
</feature>
<dbReference type="HOGENOM" id="CLU_007582_0_0_1"/>
<feature type="compositionally biased region" description="Basic and acidic residues" evidence="5">
    <location>
        <begin position="869"/>
        <end position="885"/>
    </location>
</feature>
<dbReference type="PROSITE" id="PS50016">
    <property type="entry name" value="ZF_PHD_2"/>
    <property type="match status" value="2"/>
</dbReference>
<evidence type="ECO:0000313" key="10">
    <source>
        <dbReference type="EnsemblPlants" id="AES61675"/>
    </source>
</evidence>
<sequence length="1346" mass="147437">MLETSHSSRVFRGVHFALFGFDHLTENKIRFKLVNGGGVDAGKNTGNCTHVIVDKIAYDDPVCVAAREDGKTLVTALWVEHSADIGMPVDATSVMYRPLKKLDGIPGAKDLVVCLTGYLRQDRDDIMTMVGLMGAQFSKPLVANKVTHLICYKFEGEKYELAKRLATIKLVNHRWLEDCLKDWVLLPEDKYNKSGFELEMMAEEAKDSEDEAEDSKLGQSGGRTISKSPLGSKFGTTATHGLSKPLREEASNAIPNSTGPQVFPNANKGKDSSITTGNKNNSGQDVDLNNIGDLKVSCQVPDVSLHSTSCQLPESYVRTIESKNADFPKAPGFQGQDQDITGNINSSGLRPNLHGDNLETKISYTRSTSTSADGLAHSDEKLGATSYSRKNQKEFTFSRVVDQYEGREGNSLETPSTKVEKTSEGIKSACVEGSGNETGVIQEVYRNNSLPQKRTNEAASSTKLKSRKITSNAKLSIEKTPLTNGKSQGLKVPSVVDEPPVSDGFLSVDKDGINNLNTCLISKSAASASNSVAFDKPISGNAESAQLDNAYQNSAQKTVQSLNKSKIGGEPDVTGFGKGHGDNEEEQLNVTTHLECSSPGKNSKNEGFPGLDNLDLSNEESNKLIRKSPRKKSAAKRTLGSRPRKGVTAKLKSSVCLNKTTQQDEGVSSSGRSKEIATSGAKERQASPQILDVNKLMEQKPVNGYAEGAGGRTDFLDDETEAPDDKCESELGMAPNEELVHLSKKVDTSTEEKLEAVNHDKKCEEPLPPKKVTNETKKQNLPSELDSTSKLKVKHQAIKRPASKTKKTTVAKRLAKSEKAVFGEKIPNETRDEAEIKILKEMSLSVPSDISENSNAPKNKPENFIEEEKENRPNDGEHGLEERRNVRTTKSSVKPANIKSKEMKHAPSTSEFNARVKPETTCFILSGHRLQRKEFQQVIKRLKGRVCRDSHQWSYQATHFIAPDPLRRTEKFFAATASGRWILKTDFLSASSQAGKLLPEEPYEWHKNGLSEDGAINMEAPRKWRLLKERTGHGAFYGMRIVVYGDCFAPPLDTLKRAVKAGDGTILATSPPYTRFLDTGVDYAIVSPGMPRVDLWVQEFLKHEIPCVVADYLVEYVCKPGFSLERHVLYGTNALADRSFAKLQSKAEEIIEEVIPHEECDNDDDDVACQVCGSRERGDVMLICGDESGSVGCGVGTHIDCCDPPLAAVPEEDWFCPKCSSTQTCSKKANKRKKGALSSSKAKSFAKYQSKAEEIVEEVIPHVGCNEDDVACQVCELRERGDVMLICGDETGSVGCGVATHFDCCDPPLTAIPEEDWLCPKCIRTQKCSKKVNKRKKGALSSSKAK</sequence>
<dbReference type="InterPro" id="IPR013083">
    <property type="entry name" value="Znf_RING/FYVE/PHD"/>
</dbReference>
<dbReference type="PANTHER" id="PTHR47181:SF2">
    <property type="entry name" value="BRCA1 C TERMINUS DOMAIN CONTAINING PROTEIN, EXPRESSED"/>
    <property type="match status" value="1"/>
</dbReference>
<dbReference type="Proteomes" id="UP000002051">
    <property type="component" value="Unassembled WGS sequence"/>
</dbReference>
<dbReference type="eggNOG" id="KOG0383">
    <property type="taxonomic scope" value="Eukaryota"/>
</dbReference>
<dbReference type="KEGG" id="mtr:11412949"/>
<reference evidence="10" key="3">
    <citation type="submission" date="2015-04" db="UniProtKB">
        <authorList>
            <consortium name="EnsemblPlants"/>
        </authorList>
    </citation>
    <scope>IDENTIFICATION</scope>
    <source>
        <strain evidence="10">cv. Jemalong A17</strain>
    </source>
</reference>
<feature type="region of interest" description="Disordered" evidence="5">
    <location>
        <begin position="563"/>
        <end position="812"/>
    </location>
</feature>
<dbReference type="SUPFAM" id="SSF52113">
    <property type="entry name" value="BRCT domain"/>
    <property type="match status" value="3"/>
</dbReference>
<keyword evidence="1" id="KW-0479">Metal-binding</keyword>
<dbReference type="CDD" id="cd17738">
    <property type="entry name" value="BRCT_TopBP1_rpt7"/>
    <property type="match status" value="1"/>
</dbReference>
<dbReference type="GO" id="GO:0000724">
    <property type="term" value="P:double-strand break repair via homologous recombination"/>
    <property type="evidence" value="ECO:0000318"/>
    <property type="project" value="GO_Central"/>
</dbReference>
<evidence type="ECO:0000256" key="2">
    <source>
        <dbReference type="ARBA" id="ARBA00022771"/>
    </source>
</evidence>
<feature type="compositionally biased region" description="Polar residues" evidence="5">
    <location>
        <begin position="222"/>
        <end position="240"/>
    </location>
</feature>
<feature type="compositionally biased region" description="Acidic residues" evidence="5">
    <location>
        <begin position="202"/>
        <end position="213"/>
    </location>
</feature>
<keyword evidence="2 4" id="KW-0863">Zinc-finger</keyword>
<feature type="compositionally biased region" description="Basic residues" evidence="5">
    <location>
        <begin position="791"/>
        <end position="812"/>
    </location>
</feature>
<feature type="compositionally biased region" description="Basic residues" evidence="5">
    <location>
        <begin position="624"/>
        <end position="635"/>
    </location>
</feature>
<dbReference type="InterPro" id="IPR011011">
    <property type="entry name" value="Znf_FYVE_PHD"/>
</dbReference>
<reference evidence="9" key="5">
    <citation type="journal article" date="2018" name="Nat. Plants">
        <title>Whole-genome landscape of Medicago truncatula symbiotic genes.</title>
        <authorList>
            <person name="Pecrix Y."/>
            <person name="Gamas P."/>
            <person name="Carrere S."/>
        </authorList>
    </citation>
    <scope>NUCLEOTIDE SEQUENCE</scope>
    <source>
        <tissue evidence="9">Leaves</tissue>
    </source>
</reference>
<dbReference type="SUPFAM" id="SSF57903">
    <property type="entry name" value="FYVE/PHD zinc finger"/>
    <property type="match status" value="2"/>
</dbReference>
<dbReference type="InterPro" id="IPR019787">
    <property type="entry name" value="Znf_PHD-finger"/>
</dbReference>
<dbReference type="OrthoDB" id="1935339at2759"/>
<dbReference type="InterPro" id="IPR036420">
    <property type="entry name" value="BRCT_dom_sf"/>
</dbReference>
<evidence type="ECO:0000259" key="7">
    <source>
        <dbReference type="PROSITE" id="PS50172"/>
    </source>
</evidence>
<dbReference type="SMART" id="SM00292">
    <property type="entry name" value="BRCT"/>
    <property type="match status" value="4"/>
</dbReference>
<dbReference type="eggNOG" id="KOG1929">
    <property type="taxonomic scope" value="Eukaryota"/>
</dbReference>
<dbReference type="OMA" id="CEMPKAT"/>
<dbReference type="GO" id="GO:0005634">
    <property type="term" value="C:nucleus"/>
    <property type="evidence" value="ECO:0000318"/>
    <property type="project" value="GO_Central"/>
</dbReference>
<dbReference type="Pfam" id="PF00533">
    <property type="entry name" value="BRCT"/>
    <property type="match status" value="1"/>
</dbReference>
<gene>
    <name evidence="10" type="primary">11412949</name>
    <name evidence="8" type="ordered locus">MTR_1g087290</name>
    <name evidence="9" type="ORF">MtrunA17_Chr1g0194861</name>
</gene>
<dbReference type="ExpressionAtlas" id="G7IDS4">
    <property type="expression patterns" value="differential"/>
</dbReference>
<dbReference type="SMART" id="SM00249">
    <property type="entry name" value="PHD"/>
    <property type="match status" value="2"/>
</dbReference>
<dbReference type="PROSITE" id="PS50172">
    <property type="entry name" value="BRCT"/>
    <property type="match status" value="2"/>
</dbReference>
<evidence type="ECO:0000256" key="1">
    <source>
        <dbReference type="ARBA" id="ARBA00022723"/>
    </source>
</evidence>
<feature type="region of interest" description="Disordered" evidence="5">
    <location>
        <begin position="202"/>
        <end position="286"/>
    </location>
</feature>
<evidence type="ECO:0000313" key="9">
    <source>
        <dbReference type="EMBL" id="RHN81051.1"/>
    </source>
</evidence>
<feature type="compositionally biased region" description="Polar residues" evidence="5">
    <location>
        <begin position="847"/>
        <end position="857"/>
    </location>
</feature>
<feature type="region of interest" description="Disordered" evidence="5">
    <location>
        <begin position="847"/>
        <end position="910"/>
    </location>
</feature>
<feature type="compositionally biased region" description="Polar residues" evidence="5">
    <location>
        <begin position="272"/>
        <end position="284"/>
    </location>
</feature>
<dbReference type="EMBL" id="CM001217">
    <property type="protein sequence ID" value="AES61675.1"/>
    <property type="molecule type" value="Genomic_DNA"/>
</dbReference>
<dbReference type="Proteomes" id="UP000265566">
    <property type="component" value="Chromosome 1"/>
</dbReference>
<dbReference type="Pfam" id="PF12738">
    <property type="entry name" value="PTCB-BRCT"/>
    <property type="match status" value="1"/>
</dbReference>
<dbReference type="GO" id="GO:0008270">
    <property type="term" value="F:zinc ion binding"/>
    <property type="evidence" value="ECO:0007669"/>
    <property type="project" value="UniProtKB-KW"/>
</dbReference>
<organism evidence="8 11">
    <name type="scientific">Medicago truncatula</name>
    <name type="common">Barrel medic</name>
    <name type="synonym">Medicago tribuloides</name>
    <dbReference type="NCBI Taxonomy" id="3880"/>
    <lineage>
        <taxon>Eukaryota</taxon>
        <taxon>Viridiplantae</taxon>
        <taxon>Streptophyta</taxon>
        <taxon>Embryophyta</taxon>
        <taxon>Tracheophyta</taxon>
        <taxon>Spermatophyta</taxon>
        <taxon>Magnoliopsida</taxon>
        <taxon>eudicotyledons</taxon>
        <taxon>Gunneridae</taxon>
        <taxon>Pentapetalae</taxon>
        <taxon>rosids</taxon>
        <taxon>fabids</taxon>
        <taxon>Fabales</taxon>
        <taxon>Fabaceae</taxon>
        <taxon>Papilionoideae</taxon>
        <taxon>50 kb inversion clade</taxon>
        <taxon>NPAAA clade</taxon>
        <taxon>Hologalegina</taxon>
        <taxon>IRL clade</taxon>
        <taxon>Trifolieae</taxon>
        <taxon>Medicago</taxon>
    </lineage>
</organism>
<evidence type="ECO:0000313" key="8">
    <source>
        <dbReference type="EMBL" id="AES61675.1"/>
    </source>
</evidence>
<dbReference type="Gene3D" id="3.30.40.10">
    <property type="entry name" value="Zinc/RING finger domain, C3HC4 (zinc finger)"/>
    <property type="match status" value="2"/>
</dbReference>
<evidence type="ECO:0000256" key="3">
    <source>
        <dbReference type="ARBA" id="ARBA00022833"/>
    </source>
</evidence>
<accession>G7IDS4</accession>
<evidence type="ECO:0000313" key="11">
    <source>
        <dbReference type="Proteomes" id="UP000002051"/>
    </source>
</evidence>
<evidence type="ECO:0000256" key="5">
    <source>
        <dbReference type="SAM" id="MobiDB-lite"/>
    </source>
</evidence>
<dbReference type="InterPro" id="IPR001965">
    <property type="entry name" value="Znf_PHD"/>
</dbReference>
<feature type="domain" description="PHD-type" evidence="6">
    <location>
        <begin position="1166"/>
        <end position="1222"/>
    </location>
</feature>
<feature type="compositionally biased region" description="Polar residues" evidence="5">
    <location>
        <begin position="588"/>
        <end position="602"/>
    </location>
</feature>
<feature type="domain" description="BRCT" evidence="7">
    <location>
        <begin position="109"/>
        <end position="193"/>
    </location>
</feature>
<dbReference type="InterPro" id="IPR001357">
    <property type="entry name" value="BRCT_dom"/>
</dbReference>
<protein>
    <submittedName>
        <fullName evidence="8">DNA replication regulator dpb11, putative</fullName>
    </submittedName>
    <submittedName>
        <fullName evidence="9">Putative chromatin regulator PHD family</fullName>
    </submittedName>
</protein>